<reference evidence="1 2" key="1">
    <citation type="journal article" date="2019" name="Front. Microbiol.">
        <title>Genomes of Neutrophilic Sulfur-Oxidizing Chemolithoautotrophs Representing 9 Proteobacterial Species From 8 Genera.</title>
        <authorList>
            <person name="Watanabe T."/>
            <person name="Kojima H."/>
            <person name="Umezawa K."/>
            <person name="Hori C."/>
            <person name="Takasuka T.E."/>
            <person name="Kato Y."/>
            <person name="Fukui M."/>
        </authorList>
    </citation>
    <scope>NUCLEOTIDE SEQUENCE [LARGE SCALE GENOMIC DNA]</scope>
    <source>
        <strain evidence="1 2">TTN</strain>
    </source>
</reference>
<sequence length="58" mass="6341">MCTQARQFKCLSGVTSLLYVKNAVKVLDYGRASQFGQASQASELAEKAANLWPEMPGF</sequence>
<dbReference type="EMBL" id="BGOW01000050">
    <property type="protein sequence ID" value="GCB02340.1"/>
    <property type="molecule type" value="Genomic_DNA"/>
</dbReference>
<evidence type="ECO:0000313" key="2">
    <source>
        <dbReference type="Proteomes" id="UP000286806"/>
    </source>
</evidence>
<name>A0A401K070_9PROT</name>
<protein>
    <submittedName>
        <fullName evidence="1">Uncharacterized protein</fullName>
    </submittedName>
</protein>
<accession>A0A401K070</accession>
<gene>
    <name evidence="1" type="ORF">SFMTTN_3457</name>
</gene>
<dbReference type="AlphaFoldDB" id="A0A401K070"/>
<dbReference type="Proteomes" id="UP000286806">
    <property type="component" value="Unassembled WGS sequence"/>
</dbReference>
<keyword evidence="2" id="KW-1185">Reference proteome</keyword>
<organism evidence="1 2">
    <name type="scientific">Sulfuriferula multivorans</name>
    <dbReference type="NCBI Taxonomy" id="1559896"/>
    <lineage>
        <taxon>Bacteria</taxon>
        <taxon>Pseudomonadati</taxon>
        <taxon>Pseudomonadota</taxon>
        <taxon>Betaproteobacteria</taxon>
        <taxon>Nitrosomonadales</taxon>
        <taxon>Sulfuricellaceae</taxon>
        <taxon>Sulfuriferula</taxon>
    </lineage>
</organism>
<evidence type="ECO:0000313" key="1">
    <source>
        <dbReference type="EMBL" id="GCB02340.1"/>
    </source>
</evidence>
<proteinExistence type="predicted"/>
<comment type="caution">
    <text evidence="1">The sequence shown here is derived from an EMBL/GenBank/DDBJ whole genome shotgun (WGS) entry which is preliminary data.</text>
</comment>